<dbReference type="PRINTS" id="PR00996">
    <property type="entry name" value="CHERMTFRASE"/>
</dbReference>
<dbReference type="PANTHER" id="PTHR24422">
    <property type="entry name" value="CHEMOTAXIS PROTEIN METHYLTRANSFERASE"/>
    <property type="match status" value="1"/>
</dbReference>
<dbReference type="SMART" id="SM00138">
    <property type="entry name" value="MeTrc"/>
    <property type="match status" value="1"/>
</dbReference>
<organism evidence="2 3">
    <name type="scientific">Paucimonas lemoignei</name>
    <name type="common">Pseudomonas lemoignei</name>
    <dbReference type="NCBI Taxonomy" id="29443"/>
    <lineage>
        <taxon>Bacteria</taxon>
        <taxon>Pseudomonadati</taxon>
        <taxon>Pseudomonadota</taxon>
        <taxon>Betaproteobacteria</taxon>
        <taxon>Burkholderiales</taxon>
        <taxon>Burkholderiaceae</taxon>
        <taxon>Paucimonas</taxon>
    </lineage>
</organism>
<dbReference type="Proteomes" id="UP000295382">
    <property type="component" value="Unassembled WGS sequence"/>
</dbReference>
<dbReference type="OrthoDB" id="9816309at2"/>
<dbReference type="InterPro" id="IPR029063">
    <property type="entry name" value="SAM-dependent_MTases_sf"/>
</dbReference>
<feature type="domain" description="CheR-type methyltransferase" evidence="1">
    <location>
        <begin position="9"/>
        <end position="253"/>
    </location>
</feature>
<keyword evidence="2" id="KW-0489">Methyltransferase</keyword>
<name>A0A4R3HW51_PAULE</name>
<dbReference type="GO" id="GO:0008757">
    <property type="term" value="F:S-adenosylmethionine-dependent methyltransferase activity"/>
    <property type="evidence" value="ECO:0007669"/>
    <property type="project" value="InterPro"/>
</dbReference>
<gene>
    <name evidence="2" type="ORF">EDC30_107142</name>
</gene>
<dbReference type="PROSITE" id="PS50123">
    <property type="entry name" value="CHER"/>
    <property type="match status" value="1"/>
</dbReference>
<accession>A0A4R3HW51</accession>
<dbReference type="RefSeq" id="WP_132259150.1">
    <property type="nucleotide sequence ID" value="NZ_SLZQ01000007.1"/>
</dbReference>
<evidence type="ECO:0000259" key="1">
    <source>
        <dbReference type="PROSITE" id="PS50123"/>
    </source>
</evidence>
<comment type="caution">
    <text evidence="2">The sequence shown here is derived from an EMBL/GenBank/DDBJ whole genome shotgun (WGS) entry which is preliminary data.</text>
</comment>
<sequence>MVVPVNNAANDSPHDIEEVELDLLLDGMHRRYDEDFRAYERRFLRRKTFDFMRARGLETVSALQNLVLHDEAAASELCQAFVSQQSMLFDDADEFHALRGMIGPLLGSYVAPKIWIAECLCAEEVFSFAILLLEEGHYDKSLIFATCSNEAVLQEIKKGTFSLDRLAAYEENYRRSGGRRSFAEYYQIRDGRAVFLESLQSRIIWAQYSLCTDSSFNEFQLISCRKSYASFGMPLQRRIIHLFNDSLSRFGILNVAADVDIGYSPLLMNYKELGRRGIYRRAR</sequence>
<dbReference type="SUPFAM" id="SSF53335">
    <property type="entry name" value="S-adenosyl-L-methionine-dependent methyltransferases"/>
    <property type="match status" value="1"/>
</dbReference>
<evidence type="ECO:0000313" key="3">
    <source>
        <dbReference type="Proteomes" id="UP000295382"/>
    </source>
</evidence>
<protein>
    <submittedName>
        <fullName evidence="2">Chemotaxis protein methyltransferase CheR</fullName>
    </submittedName>
</protein>
<proteinExistence type="predicted"/>
<evidence type="ECO:0000313" key="2">
    <source>
        <dbReference type="EMBL" id="TCS36325.1"/>
    </source>
</evidence>
<dbReference type="InterPro" id="IPR022642">
    <property type="entry name" value="CheR_C"/>
</dbReference>
<dbReference type="PANTHER" id="PTHR24422:SF8">
    <property type="entry name" value="CHEMOTAXIS PROTEIN"/>
    <property type="match status" value="1"/>
</dbReference>
<reference evidence="2 3" key="1">
    <citation type="submission" date="2019-03" db="EMBL/GenBank/DDBJ databases">
        <title>Genomic Encyclopedia of Type Strains, Phase IV (KMG-IV): sequencing the most valuable type-strain genomes for metagenomic binning, comparative biology and taxonomic classification.</title>
        <authorList>
            <person name="Goeker M."/>
        </authorList>
    </citation>
    <scope>NUCLEOTIDE SEQUENCE [LARGE SCALE GENOMIC DNA]</scope>
    <source>
        <strain evidence="2 3">DSM 7445</strain>
    </source>
</reference>
<dbReference type="AlphaFoldDB" id="A0A4R3HW51"/>
<dbReference type="GO" id="GO:0032259">
    <property type="term" value="P:methylation"/>
    <property type="evidence" value="ECO:0007669"/>
    <property type="project" value="UniProtKB-KW"/>
</dbReference>
<dbReference type="EMBL" id="SLZQ01000007">
    <property type="protein sequence ID" value="TCS36325.1"/>
    <property type="molecule type" value="Genomic_DNA"/>
</dbReference>
<dbReference type="InterPro" id="IPR000780">
    <property type="entry name" value="CheR_MeTrfase"/>
</dbReference>
<dbReference type="InterPro" id="IPR050903">
    <property type="entry name" value="Bact_Chemotaxis_MeTrfase"/>
</dbReference>
<keyword evidence="2" id="KW-0808">Transferase</keyword>
<keyword evidence="3" id="KW-1185">Reference proteome</keyword>
<dbReference type="Pfam" id="PF01739">
    <property type="entry name" value="CheR"/>
    <property type="match status" value="1"/>
</dbReference>
<dbReference type="Gene3D" id="3.40.50.150">
    <property type="entry name" value="Vaccinia Virus protein VP39"/>
    <property type="match status" value="1"/>
</dbReference>